<comment type="subcellular location">
    <subcellularLocation>
        <location evidence="1 9">Cell membrane</location>
        <topology evidence="1 9">Multi-pass membrane protein</topology>
    </subcellularLocation>
</comment>
<evidence type="ECO:0000256" key="1">
    <source>
        <dbReference type="ARBA" id="ARBA00004651"/>
    </source>
</evidence>
<dbReference type="Gene3D" id="1.10.3720.10">
    <property type="entry name" value="MetI-like"/>
    <property type="match status" value="1"/>
</dbReference>
<keyword evidence="6" id="KW-0029">Amino-acid transport</keyword>
<feature type="transmembrane region" description="Helical" evidence="9">
    <location>
        <begin position="34"/>
        <end position="56"/>
    </location>
</feature>
<evidence type="ECO:0000259" key="10">
    <source>
        <dbReference type="PROSITE" id="PS50928"/>
    </source>
</evidence>
<accession>A0A9D5LYP8</accession>
<organism evidence="11 12">
    <name type="scientific">Ructibacterium gallinarum</name>
    <dbReference type="NCBI Taxonomy" id="2779355"/>
    <lineage>
        <taxon>Bacteria</taxon>
        <taxon>Bacillati</taxon>
        <taxon>Bacillota</taxon>
        <taxon>Clostridia</taxon>
        <taxon>Eubacteriales</taxon>
        <taxon>Oscillospiraceae</taxon>
        <taxon>Ructibacterium</taxon>
    </lineage>
</organism>
<sequence>MEWISSHWANFCNDFYTNLIYADRWKQLIGGLGVTLQLTLAAIVIGTVLGIILAFMKMSDWKWLSIPAKAYIEIIRGTPTTVQLLIMYMGVFATVSAPKWIIAGLAFGLNSAAYVAEIVRGGVESVDHGQVEAGRSLGFSKLQTTMKIVLPQAVKIALPTYTSEFIVLLKETSIAGYIAMEDLTKVASMITSRTFNAWFPLLTAALIYFTMTFTLSKIFGRLERRLRKSDIR</sequence>
<dbReference type="InterPro" id="IPR010065">
    <property type="entry name" value="AA_ABC_transptr_permease_3TM"/>
</dbReference>
<keyword evidence="7 9" id="KW-1133">Transmembrane helix</keyword>
<proteinExistence type="inferred from homology"/>
<evidence type="ECO:0000313" key="11">
    <source>
        <dbReference type="EMBL" id="MBE5040458.1"/>
    </source>
</evidence>
<evidence type="ECO:0000256" key="5">
    <source>
        <dbReference type="ARBA" id="ARBA00022692"/>
    </source>
</evidence>
<dbReference type="PANTHER" id="PTHR30614">
    <property type="entry name" value="MEMBRANE COMPONENT OF AMINO ACID ABC TRANSPORTER"/>
    <property type="match status" value="1"/>
</dbReference>
<dbReference type="NCBIfam" id="TIGR01726">
    <property type="entry name" value="HEQRo_perm_3TM"/>
    <property type="match status" value="1"/>
</dbReference>
<evidence type="ECO:0000256" key="8">
    <source>
        <dbReference type="ARBA" id="ARBA00023136"/>
    </source>
</evidence>
<feature type="domain" description="ABC transmembrane type-1" evidence="10">
    <location>
        <begin position="32"/>
        <end position="219"/>
    </location>
</feature>
<name>A0A9D5LYP8_9FIRM</name>
<keyword evidence="4" id="KW-1003">Cell membrane</keyword>
<comment type="caution">
    <text evidence="11">The sequence shown here is derived from an EMBL/GenBank/DDBJ whole genome shotgun (WGS) entry which is preliminary data.</text>
</comment>
<evidence type="ECO:0000313" key="12">
    <source>
        <dbReference type="Proteomes" id="UP000806542"/>
    </source>
</evidence>
<keyword evidence="8 9" id="KW-0472">Membrane</keyword>
<protein>
    <submittedName>
        <fullName evidence="11">Amino acid ABC transporter permease</fullName>
    </submittedName>
</protein>
<dbReference type="EMBL" id="JADCKB010000016">
    <property type="protein sequence ID" value="MBE5040458.1"/>
    <property type="molecule type" value="Genomic_DNA"/>
</dbReference>
<dbReference type="PROSITE" id="PS50928">
    <property type="entry name" value="ABC_TM1"/>
    <property type="match status" value="1"/>
</dbReference>
<dbReference type="InterPro" id="IPR000515">
    <property type="entry name" value="MetI-like"/>
</dbReference>
<evidence type="ECO:0000256" key="6">
    <source>
        <dbReference type="ARBA" id="ARBA00022970"/>
    </source>
</evidence>
<keyword evidence="5 9" id="KW-0812">Transmembrane</keyword>
<dbReference type="GO" id="GO:0043190">
    <property type="term" value="C:ATP-binding cassette (ABC) transporter complex"/>
    <property type="evidence" value="ECO:0007669"/>
    <property type="project" value="InterPro"/>
</dbReference>
<evidence type="ECO:0000256" key="4">
    <source>
        <dbReference type="ARBA" id="ARBA00022475"/>
    </source>
</evidence>
<evidence type="ECO:0000256" key="7">
    <source>
        <dbReference type="ARBA" id="ARBA00022989"/>
    </source>
</evidence>
<keyword evidence="3 9" id="KW-0813">Transport</keyword>
<feature type="transmembrane region" description="Helical" evidence="9">
    <location>
        <begin position="197"/>
        <end position="219"/>
    </location>
</feature>
<dbReference type="CDD" id="cd06261">
    <property type="entry name" value="TM_PBP2"/>
    <property type="match status" value="1"/>
</dbReference>
<evidence type="ECO:0000256" key="9">
    <source>
        <dbReference type="RuleBase" id="RU363032"/>
    </source>
</evidence>
<feature type="transmembrane region" description="Helical" evidence="9">
    <location>
        <begin position="85"/>
        <end position="107"/>
    </location>
</feature>
<dbReference type="Proteomes" id="UP000806542">
    <property type="component" value="Unassembled WGS sequence"/>
</dbReference>
<dbReference type="GO" id="GO:0006865">
    <property type="term" value="P:amino acid transport"/>
    <property type="evidence" value="ECO:0007669"/>
    <property type="project" value="UniProtKB-KW"/>
</dbReference>
<gene>
    <name evidence="11" type="ORF">INF28_08300</name>
</gene>
<dbReference type="AlphaFoldDB" id="A0A9D5LYP8"/>
<dbReference type="InterPro" id="IPR043429">
    <property type="entry name" value="ArtM/GltK/GlnP/TcyL/YhdX-like"/>
</dbReference>
<dbReference type="PANTHER" id="PTHR30614:SF20">
    <property type="entry name" value="GLUTAMINE TRANSPORT SYSTEM PERMEASE PROTEIN GLNP"/>
    <property type="match status" value="1"/>
</dbReference>
<dbReference type="RefSeq" id="WP_226393007.1">
    <property type="nucleotide sequence ID" value="NZ_JADCKB010000016.1"/>
</dbReference>
<dbReference type="InterPro" id="IPR035906">
    <property type="entry name" value="MetI-like_sf"/>
</dbReference>
<comment type="similarity">
    <text evidence="2">Belongs to the binding-protein-dependent transport system permease family. HisMQ subfamily.</text>
</comment>
<dbReference type="GO" id="GO:0022857">
    <property type="term" value="F:transmembrane transporter activity"/>
    <property type="evidence" value="ECO:0007669"/>
    <property type="project" value="InterPro"/>
</dbReference>
<dbReference type="FunFam" id="1.10.3720.10:FF:000033">
    <property type="entry name" value="Polar amino acid ABC transporter permease"/>
    <property type="match status" value="1"/>
</dbReference>
<keyword evidence="12" id="KW-1185">Reference proteome</keyword>
<reference evidence="11" key="1">
    <citation type="submission" date="2020-10" db="EMBL/GenBank/DDBJ databases">
        <title>ChiBAC.</title>
        <authorList>
            <person name="Zenner C."/>
            <person name="Hitch T.C.A."/>
            <person name="Clavel T."/>
        </authorList>
    </citation>
    <scope>NUCLEOTIDE SEQUENCE</scope>
    <source>
        <strain evidence="11">DSM 107454</strain>
    </source>
</reference>
<evidence type="ECO:0000256" key="2">
    <source>
        <dbReference type="ARBA" id="ARBA00010072"/>
    </source>
</evidence>
<dbReference type="SUPFAM" id="SSF161098">
    <property type="entry name" value="MetI-like"/>
    <property type="match status" value="1"/>
</dbReference>
<dbReference type="Pfam" id="PF00528">
    <property type="entry name" value="BPD_transp_1"/>
    <property type="match status" value="1"/>
</dbReference>
<evidence type="ECO:0000256" key="3">
    <source>
        <dbReference type="ARBA" id="ARBA00022448"/>
    </source>
</evidence>